<dbReference type="PROSITE" id="PS50851">
    <property type="entry name" value="CHEW"/>
    <property type="match status" value="1"/>
</dbReference>
<proteinExistence type="predicted"/>
<gene>
    <name evidence="2" type="ORF">SAMN02949497_3289</name>
</gene>
<dbReference type="GO" id="GO:0007165">
    <property type="term" value="P:signal transduction"/>
    <property type="evidence" value="ECO:0007669"/>
    <property type="project" value="InterPro"/>
</dbReference>
<accession>A0A1Y6D5T9</accession>
<dbReference type="SMART" id="SM00260">
    <property type="entry name" value="CheW"/>
    <property type="match status" value="1"/>
</dbReference>
<dbReference type="Gene3D" id="2.40.50.180">
    <property type="entry name" value="CheA-289, Domain 4"/>
    <property type="match status" value="1"/>
</dbReference>
<dbReference type="Gene3D" id="2.30.30.40">
    <property type="entry name" value="SH3 Domains"/>
    <property type="match status" value="1"/>
</dbReference>
<dbReference type="PANTHER" id="PTHR22617">
    <property type="entry name" value="CHEMOTAXIS SENSOR HISTIDINE KINASE-RELATED"/>
    <property type="match status" value="1"/>
</dbReference>
<protein>
    <submittedName>
        <fullName evidence="2">Chemotaxis-related protein WspB</fullName>
    </submittedName>
</protein>
<dbReference type="InterPro" id="IPR036061">
    <property type="entry name" value="CheW-like_dom_sf"/>
</dbReference>
<dbReference type="Pfam" id="PF01584">
    <property type="entry name" value="CheW"/>
    <property type="match status" value="1"/>
</dbReference>
<dbReference type="OrthoDB" id="9790406at2"/>
<organism evidence="2 3">
    <name type="scientific">Methylomagnum ishizawai</name>
    <dbReference type="NCBI Taxonomy" id="1760988"/>
    <lineage>
        <taxon>Bacteria</taxon>
        <taxon>Pseudomonadati</taxon>
        <taxon>Pseudomonadota</taxon>
        <taxon>Gammaproteobacteria</taxon>
        <taxon>Methylococcales</taxon>
        <taxon>Methylococcaceae</taxon>
        <taxon>Methylomagnum</taxon>
    </lineage>
</organism>
<dbReference type="STRING" id="1760988.SAMN02949497_3289"/>
<feature type="domain" description="CheW-like" evidence="1">
    <location>
        <begin position="1"/>
        <end position="139"/>
    </location>
</feature>
<reference evidence="2 3" key="1">
    <citation type="submission" date="2016-12" db="EMBL/GenBank/DDBJ databases">
        <authorList>
            <person name="Song W.-J."/>
            <person name="Kurnit D.M."/>
        </authorList>
    </citation>
    <scope>NUCLEOTIDE SEQUENCE [LARGE SCALE GENOMIC DNA]</scope>
    <source>
        <strain evidence="2 3">175</strain>
    </source>
</reference>
<dbReference type="GO" id="GO:0005829">
    <property type="term" value="C:cytosol"/>
    <property type="evidence" value="ECO:0007669"/>
    <property type="project" value="TreeGrafter"/>
</dbReference>
<dbReference type="PANTHER" id="PTHR22617:SF43">
    <property type="entry name" value="PROTEIN PILI"/>
    <property type="match status" value="1"/>
</dbReference>
<keyword evidence="3" id="KW-1185">Reference proteome</keyword>
<name>A0A1Y6D5T9_9GAMM</name>
<evidence type="ECO:0000313" key="3">
    <source>
        <dbReference type="Proteomes" id="UP000192923"/>
    </source>
</evidence>
<dbReference type="EMBL" id="FXAM01000001">
    <property type="protein sequence ID" value="SMF95912.1"/>
    <property type="molecule type" value="Genomic_DNA"/>
</dbReference>
<dbReference type="GO" id="GO:0006935">
    <property type="term" value="P:chemotaxis"/>
    <property type="evidence" value="ECO:0007669"/>
    <property type="project" value="InterPro"/>
</dbReference>
<sequence>MLLLLFKLGARRYALDAMAVAQVLPVPTLEPAPPGPHGLAGLLRYRGGLVPVLDLRQIAEGEPCAPALSSRVILVGGRDGLLGLLAEHVTDTAHLDAAHQLAAIARQSSPDWLDPTLYEDEEGLAQRVHWAALLTPELRALAGPEPDPP</sequence>
<dbReference type="AlphaFoldDB" id="A0A1Y6D5T9"/>
<dbReference type="RefSeq" id="WP_085214545.1">
    <property type="nucleotide sequence ID" value="NZ_FXAM01000001.1"/>
</dbReference>
<dbReference type="Proteomes" id="UP000192923">
    <property type="component" value="Unassembled WGS sequence"/>
</dbReference>
<dbReference type="SUPFAM" id="SSF50341">
    <property type="entry name" value="CheW-like"/>
    <property type="match status" value="1"/>
</dbReference>
<dbReference type="InterPro" id="IPR039315">
    <property type="entry name" value="CheW"/>
</dbReference>
<evidence type="ECO:0000259" key="1">
    <source>
        <dbReference type="PROSITE" id="PS50851"/>
    </source>
</evidence>
<evidence type="ECO:0000313" key="2">
    <source>
        <dbReference type="EMBL" id="SMF95912.1"/>
    </source>
</evidence>
<dbReference type="InterPro" id="IPR002545">
    <property type="entry name" value="CheW-lke_dom"/>
</dbReference>